<dbReference type="GO" id="GO:0005524">
    <property type="term" value="F:ATP binding"/>
    <property type="evidence" value="ECO:0007669"/>
    <property type="project" value="InterPro"/>
</dbReference>
<dbReference type="AlphaFoldDB" id="A0AAN6RPQ6"/>
<name>A0AAN6RPQ6_9PEZI</name>
<dbReference type="SMART" id="SM00220">
    <property type="entry name" value="S_TKc"/>
    <property type="match status" value="1"/>
</dbReference>
<keyword evidence="2" id="KW-0808">Transferase</keyword>
<dbReference type="InterPro" id="IPR011009">
    <property type="entry name" value="Kinase-like_dom_sf"/>
</dbReference>
<dbReference type="EMBL" id="MU856040">
    <property type="protein sequence ID" value="KAK3897918.1"/>
    <property type="molecule type" value="Genomic_DNA"/>
</dbReference>
<dbReference type="Gene3D" id="1.10.510.10">
    <property type="entry name" value="Transferase(Phosphotransferase) domain 1"/>
    <property type="match status" value="1"/>
</dbReference>
<dbReference type="Pfam" id="PF00069">
    <property type="entry name" value="Pkinase"/>
    <property type="match status" value="1"/>
</dbReference>
<keyword evidence="2" id="KW-0418">Kinase</keyword>
<dbReference type="InterPro" id="IPR000719">
    <property type="entry name" value="Prot_kinase_dom"/>
</dbReference>
<dbReference type="PANTHER" id="PTHR24362">
    <property type="entry name" value="SERINE/THREONINE-PROTEIN KINASE NEK"/>
    <property type="match status" value="1"/>
</dbReference>
<reference evidence="2" key="2">
    <citation type="submission" date="2023-05" db="EMBL/GenBank/DDBJ databases">
        <authorList>
            <consortium name="Lawrence Berkeley National Laboratory"/>
            <person name="Steindorff A."/>
            <person name="Hensen N."/>
            <person name="Bonometti L."/>
            <person name="Westerberg I."/>
            <person name="Brannstrom I.O."/>
            <person name="Guillou S."/>
            <person name="Cros-Aarteil S."/>
            <person name="Calhoun S."/>
            <person name="Haridas S."/>
            <person name="Kuo A."/>
            <person name="Mondo S."/>
            <person name="Pangilinan J."/>
            <person name="Riley R."/>
            <person name="Labutti K."/>
            <person name="Andreopoulos B."/>
            <person name="Lipzen A."/>
            <person name="Chen C."/>
            <person name="Yanf M."/>
            <person name="Daum C."/>
            <person name="Ng V."/>
            <person name="Clum A."/>
            <person name="Ohm R."/>
            <person name="Martin F."/>
            <person name="Silar P."/>
            <person name="Natvig D."/>
            <person name="Lalanne C."/>
            <person name="Gautier V."/>
            <person name="Ament-Velasquez S.L."/>
            <person name="Kruys A."/>
            <person name="Hutchinson M.I."/>
            <person name="Powell A.J."/>
            <person name="Barry K."/>
            <person name="Miller A.N."/>
            <person name="Grigoriev I.V."/>
            <person name="Debuchy R."/>
            <person name="Gladieux P."/>
            <person name="Thoren M.H."/>
            <person name="Johannesson H."/>
        </authorList>
    </citation>
    <scope>NUCLEOTIDE SEQUENCE</scope>
    <source>
        <strain evidence="2">CBS 103.79</strain>
    </source>
</reference>
<protein>
    <submittedName>
        <fullName evidence="2">Kinase-like domain-containing protein</fullName>
    </submittedName>
</protein>
<dbReference type="GO" id="GO:0004672">
    <property type="term" value="F:protein kinase activity"/>
    <property type="evidence" value="ECO:0007669"/>
    <property type="project" value="InterPro"/>
</dbReference>
<organism evidence="2 3">
    <name type="scientific">Staphylotrichum tortipilum</name>
    <dbReference type="NCBI Taxonomy" id="2831512"/>
    <lineage>
        <taxon>Eukaryota</taxon>
        <taxon>Fungi</taxon>
        <taxon>Dikarya</taxon>
        <taxon>Ascomycota</taxon>
        <taxon>Pezizomycotina</taxon>
        <taxon>Sordariomycetes</taxon>
        <taxon>Sordariomycetidae</taxon>
        <taxon>Sordariales</taxon>
        <taxon>Chaetomiaceae</taxon>
        <taxon>Staphylotrichum</taxon>
    </lineage>
</organism>
<dbReference type="PROSITE" id="PS50011">
    <property type="entry name" value="PROTEIN_KINASE_DOM"/>
    <property type="match status" value="1"/>
</dbReference>
<proteinExistence type="predicted"/>
<keyword evidence="3" id="KW-1185">Reference proteome</keyword>
<reference evidence="2" key="1">
    <citation type="journal article" date="2023" name="Mol. Phylogenet. Evol.">
        <title>Genome-scale phylogeny and comparative genomics of the fungal order Sordariales.</title>
        <authorList>
            <person name="Hensen N."/>
            <person name="Bonometti L."/>
            <person name="Westerberg I."/>
            <person name="Brannstrom I.O."/>
            <person name="Guillou S."/>
            <person name="Cros-Aarteil S."/>
            <person name="Calhoun S."/>
            <person name="Haridas S."/>
            <person name="Kuo A."/>
            <person name="Mondo S."/>
            <person name="Pangilinan J."/>
            <person name="Riley R."/>
            <person name="LaButti K."/>
            <person name="Andreopoulos B."/>
            <person name="Lipzen A."/>
            <person name="Chen C."/>
            <person name="Yan M."/>
            <person name="Daum C."/>
            <person name="Ng V."/>
            <person name="Clum A."/>
            <person name="Steindorff A."/>
            <person name="Ohm R.A."/>
            <person name="Martin F."/>
            <person name="Silar P."/>
            <person name="Natvig D.O."/>
            <person name="Lalanne C."/>
            <person name="Gautier V."/>
            <person name="Ament-Velasquez S.L."/>
            <person name="Kruys A."/>
            <person name="Hutchinson M.I."/>
            <person name="Powell A.J."/>
            <person name="Barry K."/>
            <person name="Miller A.N."/>
            <person name="Grigoriev I.V."/>
            <person name="Debuchy R."/>
            <person name="Gladieux P."/>
            <person name="Hiltunen Thoren M."/>
            <person name="Johannesson H."/>
        </authorList>
    </citation>
    <scope>NUCLEOTIDE SEQUENCE</scope>
    <source>
        <strain evidence="2">CBS 103.79</strain>
    </source>
</reference>
<accession>A0AAN6RPQ6</accession>
<feature type="domain" description="Protein kinase" evidence="1">
    <location>
        <begin position="1"/>
        <end position="265"/>
    </location>
</feature>
<dbReference type="PANTHER" id="PTHR24362:SF309">
    <property type="entry name" value="PROTEIN KINASE DOMAIN-CONTAINING PROTEIN"/>
    <property type="match status" value="1"/>
</dbReference>
<evidence type="ECO:0000259" key="1">
    <source>
        <dbReference type="PROSITE" id="PS50011"/>
    </source>
</evidence>
<dbReference type="SUPFAM" id="SSF56112">
    <property type="entry name" value="Protein kinase-like (PK-like)"/>
    <property type="match status" value="1"/>
</dbReference>
<gene>
    <name evidence="2" type="ORF">C8A05DRAFT_47618</name>
</gene>
<evidence type="ECO:0000313" key="2">
    <source>
        <dbReference type="EMBL" id="KAK3897918.1"/>
    </source>
</evidence>
<dbReference type="PROSITE" id="PS00108">
    <property type="entry name" value="PROTEIN_KINASE_ST"/>
    <property type="match status" value="1"/>
</dbReference>
<comment type="caution">
    <text evidence="2">The sequence shown here is derived from an EMBL/GenBank/DDBJ whole genome shotgun (WGS) entry which is preliminary data.</text>
</comment>
<evidence type="ECO:0000313" key="3">
    <source>
        <dbReference type="Proteomes" id="UP001303889"/>
    </source>
</evidence>
<dbReference type="Proteomes" id="UP001303889">
    <property type="component" value="Unassembled WGS sequence"/>
</dbReference>
<dbReference type="InterPro" id="IPR008271">
    <property type="entry name" value="Ser/Thr_kinase_AS"/>
</dbReference>
<sequence length="265" mass="29880">MAVPEHKRWPPVPPDVDRSAIEVETPELSVTGNSMLYRVKGHPRIVYKSRGELREYGLQKAAGDCAIPVRGRVMLKLASNGVVVCIGFLMDLATPITAPTGPAPLHAAVLPPSRRRDIMHQMIWLVQRLHAKRIVHGDLKLENMLLDNQGQLRLCDFAEGRYVDEDERVWEGSSTWNYESPNRLLRGERMGMDPAPPTIEDDLYGLGLSIWHLYTGKMPHEDMAGDDLGLKERQRKRETVDVTKVDDPEAREVIKGLLRRGGARI</sequence>